<protein>
    <submittedName>
        <fullName evidence="5">S-type pyocin domain-containing protein</fullName>
    </submittedName>
</protein>
<dbReference type="InterPro" id="IPR036302">
    <property type="entry name" value="Pyosin/cloacin_T_dom_sf"/>
</dbReference>
<dbReference type="AlphaFoldDB" id="A0A8K0V337"/>
<dbReference type="Proteomes" id="UP000659047">
    <property type="component" value="Unassembled WGS sequence"/>
</dbReference>
<keyword evidence="1" id="KW-0929">Antimicrobial</keyword>
<evidence type="ECO:0000259" key="4">
    <source>
        <dbReference type="Pfam" id="PF06958"/>
    </source>
</evidence>
<keyword evidence="6" id="KW-1185">Reference proteome</keyword>
<dbReference type="RefSeq" id="WP_399198101.1">
    <property type="nucleotide sequence ID" value="NZ_JAEPBH010000009.1"/>
</dbReference>
<dbReference type="EMBL" id="JAEPBH010000009">
    <property type="protein sequence ID" value="MBK4714726.1"/>
    <property type="molecule type" value="Genomic_DNA"/>
</dbReference>
<evidence type="ECO:0000256" key="3">
    <source>
        <dbReference type="ARBA" id="ARBA00023048"/>
    </source>
</evidence>
<evidence type="ECO:0000313" key="6">
    <source>
        <dbReference type="Proteomes" id="UP000659047"/>
    </source>
</evidence>
<name>A0A8K0V337_9ENTR</name>
<dbReference type="SUPFAM" id="SSF69369">
    <property type="entry name" value="Cloacin translocation domain"/>
    <property type="match status" value="1"/>
</dbReference>
<organism evidence="5 6">
    <name type="scientific">Tenebrionibacter intestinalis</name>
    <dbReference type="NCBI Taxonomy" id="2799638"/>
    <lineage>
        <taxon>Bacteria</taxon>
        <taxon>Pseudomonadati</taxon>
        <taxon>Pseudomonadota</taxon>
        <taxon>Gammaproteobacteria</taxon>
        <taxon>Enterobacterales</taxon>
        <taxon>Enterobacteriaceae</taxon>
        <taxon>Tenebrionibacter/Tenebrionicola group</taxon>
        <taxon>Tenebrionibacter</taxon>
    </lineage>
</organism>
<evidence type="ECO:0000256" key="1">
    <source>
        <dbReference type="ARBA" id="ARBA00022529"/>
    </source>
</evidence>
<dbReference type="GO" id="GO:0031640">
    <property type="term" value="P:killing of cells of another organism"/>
    <property type="evidence" value="ECO:0007669"/>
    <property type="project" value="UniProtKB-KW"/>
</dbReference>
<dbReference type="Pfam" id="PF06958">
    <property type="entry name" value="Pyocin_S"/>
    <property type="match status" value="1"/>
</dbReference>
<feature type="domain" description="Pyosin/cloacin translocation" evidence="4">
    <location>
        <begin position="35"/>
        <end position="166"/>
    </location>
</feature>
<sequence length="272" mass="30524">MAAGGAGAPLAALVVGMMPGRLNDGEQDFIDRIRAEQMKEAPTRVRYTWETDEYGDLTPYGWHTPPGNDMVRVRKMEWDGSRQAYTFTTEEDEPVTLIWTPDSSGVNVPSNTGNQTPLHIPSTIIVNPLPDNTQIDAITSPTPEEKTFADYILILPLPNIPPIYVYLNENKTSFVHGHKHHAPKHKSWKEIIESTKSGPAKFRPQTDISAIDHDVWKDGINSTKKQNWKLKEFDEIVGAHGGKETRWVVTKESQGTIHSHPISETDARKLLK</sequence>
<dbReference type="GO" id="GO:0042742">
    <property type="term" value="P:defense response to bacterium"/>
    <property type="evidence" value="ECO:0007669"/>
    <property type="project" value="UniProtKB-KW"/>
</dbReference>
<dbReference type="InterPro" id="IPR016128">
    <property type="entry name" value="Pyosin/cloacin_T_dom"/>
</dbReference>
<gene>
    <name evidence="5" type="ORF">JJB97_05135</name>
</gene>
<evidence type="ECO:0000256" key="2">
    <source>
        <dbReference type="ARBA" id="ARBA00023022"/>
    </source>
</evidence>
<keyword evidence="2" id="KW-0044">Antibiotic</keyword>
<evidence type="ECO:0000313" key="5">
    <source>
        <dbReference type="EMBL" id="MBK4714726.1"/>
    </source>
</evidence>
<keyword evidence="3" id="KW-0078">Bacteriocin</keyword>
<proteinExistence type="predicted"/>
<accession>A0A8K0V337</accession>
<reference evidence="5" key="1">
    <citation type="submission" date="2021-01" db="EMBL/GenBank/DDBJ databases">
        <title>Intestinitalea alba gen. nov., sp. nov., a novel genus of the family Enterobacteriaceae, isolated from the gut of the plastic-eating mealworm Tenebrio molitor L.</title>
        <authorList>
            <person name="Yang Y."/>
        </authorList>
    </citation>
    <scope>NUCLEOTIDE SEQUENCE</scope>
    <source>
        <strain evidence="5">BIT-L3</strain>
    </source>
</reference>
<comment type="caution">
    <text evidence="5">The sequence shown here is derived from an EMBL/GenBank/DDBJ whole genome shotgun (WGS) entry which is preliminary data.</text>
</comment>